<proteinExistence type="predicted"/>
<dbReference type="Proteomes" id="UP000450917">
    <property type="component" value="Unassembled WGS sequence"/>
</dbReference>
<dbReference type="InterPro" id="IPR007730">
    <property type="entry name" value="SPOR-like_dom"/>
</dbReference>
<feature type="compositionally biased region" description="Polar residues" evidence="1">
    <location>
        <begin position="95"/>
        <end position="104"/>
    </location>
</feature>
<feature type="compositionally biased region" description="Low complexity" evidence="1">
    <location>
        <begin position="233"/>
        <end position="263"/>
    </location>
</feature>
<dbReference type="Pfam" id="PF05036">
    <property type="entry name" value="SPOR"/>
    <property type="match status" value="1"/>
</dbReference>
<evidence type="ECO:0000259" key="3">
    <source>
        <dbReference type="Pfam" id="PF05036"/>
    </source>
</evidence>
<dbReference type="GO" id="GO:0042834">
    <property type="term" value="F:peptidoglycan binding"/>
    <property type="evidence" value="ECO:0007669"/>
    <property type="project" value="InterPro"/>
</dbReference>
<keyword evidence="2" id="KW-1133">Transmembrane helix</keyword>
<name>A0A7X3CRL8_9BACL</name>
<gene>
    <name evidence="4" type="ORF">GNP93_00345</name>
</gene>
<evidence type="ECO:0000313" key="5">
    <source>
        <dbReference type="Proteomes" id="UP000450917"/>
    </source>
</evidence>
<dbReference type="RefSeq" id="WP_155613756.1">
    <property type="nucleotide sequence ID" value="NZ_WNZX01000001.1"/>
</dbReference>
<keyword evidence="2" id="KW-0812">Transmembrane</keyword>
<feature type="transmembrane region" description="Helical" evidence="2">
    <location>
        <begin position="194"/>
        <end position="219"/>
    </location>
</feature>
<accession>A0A7X3CRL8</accession>
<evidence type="ECO:0000256" key="1">
    <source>
        <dbReference type="SAM" id="MobiDB-lite"/>
    </source>
</evidence>
<feature type="compositionally biased region" description="Basic and acidic residues" evidence="1">
    <location>
        <begin position="10"/>
        <end position="24"/>
    </location>
</feature>
<reference evidence="4 5" key="1">
    <citation type="submission" date="2019-11" db="EMBL/GenBank/DDBJ databases">
        <title>Draft genome sequences of five Paenibacillus species of dairy origin.</title>
        <authorList>
            <person name="Olajide A.M."/>
            <person name="Chen S."/>
            <person name="Lapointe G."/>
        </authorList>
    </citation>
    <scope>NUCLEOTIDE SEQUENCE [LARGE SCALE GENOMIC DNA]</scope>
    <source>
        <strain evidence="4 5">2CS3</strain>
    </source>
</reference>
<keyword evidence="2" id="KW-0472">Membrane</keyword>
<feature type="region of interest" description="Disordered" evidence="1">
    <location>
        <begin position="1"/>
        <end position="24"/>
    </location>
</feature>
<organism evidence="4 5">
    <name type="scientific">Paenibacillus validus</name>
    <dbReference type="NCBI Taxonomy" id="44253"/>
    <lineage>
        <taxon>Bacteria</taxon>
        <taxon>Bacillati</taxon>
        <taxon>Bacillota</taxon>
        <taxon>Bacilli</taxon>
        <taxon>Bacillales</taxon>
        <taxon>Paenibacillaceae</taxon>
        <taxon>Paenibacillus</taxon>
    </lineage>
</organism>
<comment type="caution">
    <text evidence="4">The sequence shown here is derived from an EMBL/GenBank/DDBJ whole genome shotgun (WGS) entry which is preliminary data.</text>
</comment>
<dbReference type="EMBL" id="WNZX01000001">
    <property type="protein sequence ID" value="MUG69114.1"/>
    <property type="molecule type" value="Genomic_DNA"/>
</dbReference>
<keyword evidence="5" id="KW-1185">Reference proteome</keyword>
<feature type="domain" description="SPOR" evidence="3">
    <location>
        <begin position="288"/>
        <end position="338"/>
    </location>
</feature>
<dbReference type="AlphaFoldDB" id="A0A7X3CRL8"/>
<feature type="region of interest" description="Disordered" evidence="1">
    <location>
        <begin position="38"/>
        <end position="64"/>
    </location>
</feature>
<evidence type="ECO:0000256" key="2">
    <source>
        <dbReference type="SAM" id="Phobius"/>
    </source>
</evidence>
<sequence length="486" mass="51103">MNKAKMTFRFSHERRQDDSSPRREVKVIPLHAEEYRVVQEPETQRAEVPLHGSEAWTETETETGLDDKAGRRWEAGVRFGSGTETNGGTPFHTGQAPSRTSRTSVKPAGRSEFSSPSVKPLNDFTTDFGGWQSSFDLETERVEQIIRSAGGPAADLETGYFEREPRPSGGRRSHRGVIVDDHVHYSKAPGGGSFLKITASVAGAVITGVAFGFLVLSMFSGGEGSGTTADPTQAQASAGGAAQPQNGDKADASGSGTGTQAAAPAGASVPAAAADGVAITLPAASYTFLQGGVFSTAQSAETAVADFRKKGLAAVSEAGDKHTVYVGMASGRDEALGLSQVYEAQDIDVMLKPYDIPAVSKIRWNGKQTDIFGAYMNQGAKLVQLIAAQTAVHAGEKTAGALDEKALQTIKTTHQSWSQSAASVSDGLGEAGKAALPKMNSALNTAVASMEEYKKNPSAAFIWQAQTSLMQYLVAEKELLKAIALP</sequence>
<feature type="region of interest" description="Disordered" evidence="1">
    <location>
        <begin position="224"/>
        <end position="263"/>
    </location>
</feature>
<protein>
    <recommendedName>
        <fullName evidence="3">SPOR domain-containing protein</fullName>
    </recommendedName>
</protein>
<feature type="region of interest" description="Disordered" evidence="1">
    <location>
        <begin position="78"/>
        <end position="118"/>
    </location>
</feature>
<evidence type="ECO:0000313" key="4">
    <source>
        <dbReference type="EMBL" id="MUG69114.1"/>
    </source>
</evidence>